<dbReference type="Proteomes" id="UP000824107">
    <property type="component" value="Unassembled WGS sequence"/>
</dbReference>
<reference evidence="2" key="1">
    <citation type="submission" date="2020-10" db="EMBL/GenBank/DDBJ databases">
        <authorList>
            <person name="Gilroy R."/>
        </authorList>
    </citation>
    <scope>NUCLEOTIDE SEQUENCE</scope>
    <source>
        <strain evidence="2">ChiW3-316</strain>
    </source>
</reference>
<name>A0A9D1SBR2_9PROT</name>
<gene>
    <name evidence="2" type="ORF">IAD20_06695</name>
</gene>
<feature type="chain" id="PRO_5038373445" evidence="1">
    <location>
        <begin position="22"/>
        <end position="93"/>
    </location>
</feature>
<evidence type="ECO:0000313" key="3">
    <source>
        <dbReference type="Proteomes" id="UP000824107"/>
    </source>
</evidence>
<protein>
    <submittedName>
        <fullName evidence="2">Uncharacterized protein</fullName>
    </submittedName>
</protein>
<feature type="signal peptide" evidence="1">
    <location>
        <begin position="1"/>
        <end position="21"/>
    </location>
</feature>
<dbReference type="EMBL" id="DVNC01000045">
    <property type="protein sequence ID" value="HIU53752.1"/>
    <property type="molecule type" value="Genomic_DNA"/>
</dbReference>
<comment type="caution">
    <text evidence="2">The sequence shown here is derived from an EMBL/GenBank/DDBJ whole genome shotgun (WGS) entry which is preliminary data.</text>
</comment>
<organism evidence="2 3">
    <name type="scientific">Candidatus Scatocola faecipullorum</name>
    <dbReference type="NCBI Taxonomy" id="2840917"/>
    <lineage>
        <taxon>Bacteria</taxon>
        <taxon>Pseudomonadati</taxon>
        <taxon>Pseudomonadota</taxon>
        <taxon>Alphaproteobacteria</taxon>
        <taxon>Rhodospirillales</taxon>
        <taxon>Rhodospirillaceae</taxon>
        <taxon>Rhodospirillaceae incertae sedis</taxon>
        <taxon>Candidatus Scatocola</taxon>
    </lineage>
</organism>
<proteinExistence type="predicted"/>
<sequence length="93" mass="10502">MKNIRSYVCALFLAGFYAADAGALVYSNPPSWYADLIGKSQNQIFESKPLSLPEARNISPFPKYAKVHFIVDTNDKLGFDNIEQSFDHDNVNR</sequence>
<reference evidence="2" key="2">
    <citation type="journal article" date="2021" name="PeerJ">
        <title>Extensive microbial diversity within the chicken gut microbiome revealed by metagenomics and culture.</title>
        <authorList>
            <person name="Gilroy R."/>
            <person name="Ravi A."/>
            <person name="Getino M."/>
            <person name="Pursley I."/>
            <person name="Horton D.L."/>
            <person name="Alikhan N.F."/>
            <person name="Baker D."/>
            <person name="Gharbi K."/>
            <person name="Hall N."/>
            <person name="Watson M."/>
            <person name="Adriaenssens E.M."/>
            <person name="Foster-Nyarko E."/>
            <person name="Jarju S."/>
            <person name="Secka A."/>
            <person name="Antonio M."/>
            <person name="Oren A."/>
            <person name="Chaudhuri R.R."/>
            <person name="La Ragione R."/>
            <person name="Hildebrand F."/>
            <person name="Pallen M.J."/>
        </authorList>
    </citation>
    <scope>NUCLEOTIDE SEQUENCE</scope>
    <source>
        <strain evidence="2">ChiW3-316</strain>
    </source>
</reference>
<evidence type="ECO:0000256" key="1">
    <source>
        <dbReference type="SAM" id="SignalP"/>
    </source>
</evidence>
<dbReference type="AlphaFoldDB" id="A0A9D1SBR2"/>
<accession>A0A9D1SBR2</accession>
<feature type="non-terminal residue" evidence="2">
    <location>
        <position position="93"/>
    </location>
</feature>
<keyword evidence="1" id="KW-0732">Signal</keyword>
<evidence type="ECO:0000313" key="2">
    <source>
        <dbReference type="EMBL" id="HIU53752.1"/>
    </source>
</evidence>